<accession>A0A401QGG0</accession>
<dbReference type="AlphaFoldDB" id="A0A401QGG0"/>
<organism evidence="2 3">
    <name type="scientific">Scyliorhinus torazame</name>
    <name type="common">Cloudy catshark</name>
    <name type="synonym">Catulus torazame</name>
    <dbReference type="NCBI Taxonomy" id="75743"/>
    <lineage>
        <taxon>Eukaryota</taxon>
        <taxon>Metazoa</taxon>
        <taxon>Chordata</taxon>
        <taxon>Craniata</taxon>
        <taxon>Vertebrata</taxon>
        <taxon>Chondrichthyes</taxon>
        <taxon>Elasmobranchii</taxon>
        <taxon>Galeomorphii</taxon>
        <taxon>Galeoidea</taxon>
        <taxon>Carcharhiniformes</taxon>
        <taxon>Scyliorhinidae</taxon>
        <taxon>Scyliorhinus</taxon>
    </lineage>
</organism>
<evidence type="ECO:0000313" key="3">
    <source>
        <dbReference type="Proteomes" id="UP000288216"/>
    </source>
</evidence>
<evidence type="ECO:0000256" key="1">
    <source>
        <dbReference type="SAM" id="MobiDB-lite"/>
    </source>
</evidence>
<feature type="region of interest" description="Disordered" evidence="1">
    <location>
        <begin position="1"/>
        <end position="62"/>
    </location>
</feature>
<feature type="non-terminal residue" evidence="2">
    <location>
        <position position="62"/>
    </location>
</feature>
<reference evidence="2 3" key="1">
    <citation type="journal article" date="2018" name="Nat. Ecol. Evol.">
        <title>Shark genomes provide insights into elasmobranch evolution and the origin of vertebrates.</title>
        <authorList>
            <person name="Hara Y"/>
            <person name="Yamaguchi K"/>
            <person name="Onimaru K"/>
            <person name="Kadota M"/>
            <person name="Koyanagi M"/>
            <person name="Keeley SD"/>
            <person name="Tatsumi K"/>
            <person name="Tanaka K"/>
            <person name="Motone F"/>
            <person name="Kageyama Y"/>
            <person name="Nozu R"/>
            <person name="Adachi N"/>
            <person name="Nishimura O"/>
            <person name="Nakagawa R"/>
            <person name="Tanegashima C"/>
            <person name="Kiyatake I"/>
            <person name="Matsumoto R"/>
            <person name="Murakumo K"/>
            <person name="Nishida K"/>
            <person name="Terakita A"/>
            <person name="Kuratani S"/>
            <person name="Sato K"/>
            <person name="Hyodo S Kuraku.S."/>
        </authorList>
    </citation>
    <scope>NUCLEOTIDE SEQUENCE [LARGE SCALE GENOMIC DNA]</scope>
</reference>
<proteinExistence type="predicted"/>
<dbReference type="OrthoDB" id="418242at2759"/>
<gene>
    <name evidence="2" type="ORF">scyTo_0025237</name>
</gene>
<dbReference type="EMBL" id="BFAA01078094">
    <property type="protein sequence ID" value="GCB84481.1"/>
    <property type="molecule type" value="Genomic_DNA"/>
</dbReference>
<dbReference type="Proteomes" id="UP000288216">
    <property type="component" value="Unassembled WGS sequence"/>
</dbReference>
<protein>
    <submittedName>
        <fullName evidence="2">Uncharacterized protein</fullName>
    </submittedName>
</protein>
<name>A0A401QGG0_SCYTO</name>
<sequence length="62" mass="6464">FKTLMEHLDPDEEDEDGEVSASTAARNKAINALLGGSSPKNNAETDDEESDGEERAGTGIAG</sequence>
<comment type="caution">
    <text evidence="2">The sequence shown here is derived from an EMBL/GenBank/DDBJ whole genome shotgun (WGS) entry which is preliminary data.</text>
</comment>
<dbReference type="STRING" id="75743.A0A401QGG0"/>
<feature type="non-terminal residue" evidence="2">
    <location>
        <position position="1"/>
    </location>
</feature>
<keyword evidence="3" id="KW-1185">Reference proteome</keyword>
<evidence type="ECO:0000313" key="2">
    <source>
        <dbReference type="EMBL" id="GCB84481.1"/>
    </source>
</evidence>
<feature type="compositionally biased region" description="Acidic residues" evidence="1">
    <location>
        <begin position="9"/>
        <end position="18"/>
    </location>
</feature>